<feature type="transmembrane region" description="Helical" evidence="1">
    <location>
        <begin position="191"/>
        <end position="210"/>
    </location>
</feature>
<feature type="transmembrane region" description="Helical" evidence="1">
    <location>
        <begin position="318"/>
        <end position="338"/>
    </location>
</feature>
<dbReference type="PANTHER" id="PTHR36927">
    <property type="entry name" value="BLR4337 PROTEIN"/>
    <property type="match status" value="1"/>
</dbReference>
<dbReference type="InterPro" id="IPR002656">
    <property type="entry name" value="Acyl_transf_3_dom"/>
</dbReference>
<feature type="transmembrane region" description="Helical" evidence="1">
    <location>
        <begin position="284"/>
        <end position="306"/>
    </location>
</feature>
<dbReference type="Proteomes" id="UP001202831">
    <property type="component" value="Unassembled WGS sequence"/>
</dbReference>
<feature type="transmembrane region" description="Helical" evidence="1">
    <location>
        <begin position="222"/>
        <end position="240"/>
    </location>
</feature>
<feature type="transmembrane region" description="Helical" evidence="1">
    <location>
        <begin position="160"/>
        <end position="179"/>
    </location>
</feature>
<feature type="domain" description="Acyltransferase 3" evidence="2">
    <location>
        <begin position="12"/>
        <end position="363"/>
    </location>
</feature>
<gene>
    <name evidence="3" type="ORF">L2725_22250</name>
</gene>
<feature type="transmembrane region" description="Helical" evidence="1">
    <location>
        <begin position="98"/>
        <end position="116"/>
    </location>
</feature>
<keyword evidence="1" id="KW-0472">Membrane</keyword>
<keyword evidence="1" id="KW-0812">Transmembrane</keyword>
<evidence type="ECO:0000259" key="2">
    <source>
        <dbReference type="Pfam" id="PF01757"/>
    </source>
</evidence>
<dbReference type="RefSeq" id="WP_249250992.1">
    <property type="nucleotide sequence ID" value="NZ_JAKIKT010000015.1"/>
</dbReference>
<keyword evidence="4" id="KW-1185">Reference proteome</keyword>
<proteinExistence type="predicted"/>
<reference evidence="3 4" key="1">
    <citation type="submission" date="2022-01" db="EMBL/GenBank/DDBJ databases">
        <title>Whole genome-based taxonomy of the Shewanellaceae.</title>
        <authorList>
            <person name="Martin-Rodriguez A.J."/>
        </authorList>
    </citation>
    <scope>NUCLEOTIDE SEQUENCE [LARGE SCALE GENOMIC DNA]</scope>
    <source>
        <strain evidence="3 4">DSM 21332</strain>
    </source>
</reference>
<dbReference type="InterPro" id="IPR050623">
    <property type="entry name" value="Glucan_succinyl_AcylTrfase"/>
</dbReference>
<evidence type="ECO:0000313" key="3">
    <source>
        <dbReference type="EMBL" id="MCL2916462.1"/>
    </source>
</evidence>
<dbReference type="GO" id="GO:0016746">
    <property type="term" value="F:acyltransferase activity"/>
    <property type="evidence" value="ECO:0007669"/>
    <property type="project" value="UniProtKB-KW"/>
</dbReference>
<feature type="transmembrane region" description="Helical" evidence="1">
    <location>
        <begin position="252"/>
        <end position="272"/>
    </location>
</feature>
<accession>A0ABT0NF75</accession>
<name>A0ABT0NF75_9GAMM</name>
<keyword evidence="1" id="KW-1133">Transmembrane helix</keyword>
<feature type="transmembrane region" description="Helical" evidence="1">
    <location>
        <begin position="388"/>
        <end position="407"/>
    </location>
</feature>
<dbReference type="EMBL" id="JAKIKT010000015">
    <property type="protein sequence ID" value="MCL2916462.1"/>
    <property type="molecule type" value="Genomic_DNA"/>
</dbReference>
<feature type="transmembrane region" description="Helical" evidence="1">
    <location>
        <begin position="55"/>
        <end position="78"/>
    </location>
</feature>
<organism evidence="3 4">
    <name type="scientific">Shewanella corallii</name>
    <dbReference type="NCBI Taxonomy" id="560080"/>
    <lineage>
        <taxon>Bacteria</taxon>
        <taxon>Pseudomonadati</taxon>
        <taxon>Pseudomonadota</taxon>
        <taxon>Gammaproteobacteria</taxon>
        <taxon>Alteromonadales</taxon>
        <taxon>Shewanellaceae</taxon>
        <taxon>Shewanella</taxon>
    </lineage>
</organism>
<keyword evidence="3" id="KW-0012">Acyltransferase</keyword>
<dbReference type="PANTHER" id="PTHR36927:SF3">
    <property type="entry name" value="GLUCANS BIOSYNTHESIS PROTEIN C"/>
    <property type="match status" value="1"/>
</dbReference>
<dbReference type="Pfam" id="PF01757">
    <property type="entry name" value="Acyl_transf_3"/>
    <property type="match status" value="1"/>
</dbReference>
<evidence type="ECO:0000256" key="1">
    <source>
        <dbReference type="SAM" id="Phobius"/>
    </source>
</evidence>
<keyword evidence="3" id="KW-0808">Transferase</keyword>
<feature type="transmembrane region" description="Helical" evidence="1">
    <location>
        <begin position="344"/>
        <end position="367"/>
    </location>
</feature>
<comment type="caution">
    <text evidence="3">The sequence shown here is derived from an EMBL/GenBank/DDBJ whole genome shotgun (WGS) entry which is preliminary data.</text>
</comment>
<protein>
    <submittedName>
        <fullName evidence="3">Acyltransferase</fullName>
    </submittedName>
</protein>
<evidence type="ECO:0000313" key="4">
    <source>
        <dbReference type="Proteomes" id="UP001202831"/>
    </source>
</evidence>
<sequence length="408" mass="46062">MNNPMIPQERRYDLDWLRILAFAGLILFHTGMLYAESWGFHFKSHYLSSELESLMLIFSPWRMLLIWFVSGAASYFLFEKAKGWRQRGALSVNRSISLLLPLLTGLWLIVPVQLYAQMSQEAGLQMGYGEFFLAFLDLQHPLFSDYQSGVWPHVDVNHLWYLRTLWVYSLILILVAPLLTKWRMGAVLAGGFSRGFWPMVLLVVVLMATIRGHFSGDSIRELQGGVWFLFGFLLAGQVAFRDALVHKGPLLGGLFTLNLLLILAGYNGWLAADDADYMGVIRLAVYSLQQVLGVLLMLALAARWLNFDHPWRRPLNNAVYPSYLVHQSLIIGLAFVAADQGMSLVAELLLVIGGTLAGCVFVCWLGMKISWLKPFIGMKWQENSGRQVTLPALLATLLILPLAWEILV</sequence>
<feature type="transmembrane region" description="Helical" evidence="1">
    <location>
        <begin position="16"/>
        <end position="35"/>
    </location>
</feature>